<name>A0A409VEU3_9AGAR</name>
<feature type="compositionally biased region" description="Polar residues" evidence="1">
    <location>
        <begin position="105"/>
        <end position="119"/>
    </location>
</feature>
<gene>
    <name evidence="2" type="ORF">CVT24_008658</name>
</gene>
<feature type="region of interest" description="Disordered" evidence="1">
    <location>
        <begin position="495"/>
        <end position="532"/>
    </location>
</feature>
<evidence type="ECO:0000256" key="1">
    <source>
        <dbReference type="SAM" id="MobiDB-lite"/>
    </source>
</evidence>
<organism evidence="2 3">
    <name type="scientific">Panaeolus cyanescens</name>
    <dbReference type="NCBI Taxonomy" id="181874"/>
    <lineage>
        <taxon>Eukaryota</taxon>
        <taxon>Fungi</taxon>
        <taxon>Dikarya</taxon>
        <taxon>Basidiomycota</taxon>
        <taxon>Agaricomycotina</taxon>
        <taxon>Agaricomycetes</taxon>
        <taxon>Agaricomycetidae</taxon>
        <taxon>Agaricales</taxon>
        <taxon>Agaricineae</taxon>
        <taxon>Galeropsidaceae</taxon>
        <taxon>Panaeolus</taxon>
    </lineage>
</organism>
<feature type="compositionally biased region" description="Low complexity" evidence="1">
    <location>
        <begin position="9"/>
        <end position="22"/>
    </location>
</feature>
<dbReference type="EMBL" id="NHTK01006089">
    <property type="protein sequence ID" value="PPQ64257.1"/>
    <property type="molecule type" value="Genomic_DNA"/>
</dbReference>
<feature type="compositionally biased region" description="Basic residues" evidence="1">
    <location>
        <begin position="218"/>
        <end position="230"/>
    </location>
</feature>
<dbReference type="InParanoid" id="A0A409VEU3"/>
<comment type="caution">
    <text evidence="2">The sequence shown here is derived from an EMBL/GenBank/DDBJ whole genome shotgun (WGS) entry which is preliminary data.</text>
</comment>
<feature type="compositionally biased region" description="Polar residues" evidence="1">
    <location>
        <begin position="448"/>
        <end position="462"/>
    </location>
</feature>
<feature type="region of interest" description="Disordered" evidence="1">
    <location>
        <begin position="414"/>
        <end position="470"/>
    </location>
</feature>
<feature type="region of interest" description="Disordered" evidence="1">
    <location>
        <begin position="61"/>
        <end position="123"/>
    </location>
</feature>
<feature type="compositionally biased region" description="Basic and acidic residues" evidence="1">
    <location>
        <begin position="207"/>
        <end position="217"/>
    </location>
</feature>
<evidence type="ECO:0000313" key="2">
    <source>
        <dbReference type="EMBL" id="PPQ64257.1"/>
    </source>
</evidence>
<accession>A0A409VEU3</accession>
<feature type="non-terminal residue" evidence="2">
    <location>
        <position position="551"/>
    </location>
</feature>
<feature type="region of interest" description="Disordered" evidence="1">
    <location>
        <begin position="179"/>
        <end position="294"/>
    </location>
</feature>
<proteinExistence type="predicted"/>
<keyword evidence="3" id="KW-1185">Reference proteome</keyword>
<dbReference type="Proteomes" id="UP000284842">
    <property type="component" value="Unassembled WGS sequence"/>
</dbReference>
<sequence>MELAEDRTGASSPSSLTSTTQTQNRGQLSPEALAVIARSLVISPDLDALLEHEDRSRAQKIVTATAPELKSGEAQLPLGSGSPTFETPAGLPPPPRRTRYGKPTRTIQEGEGQSITFKSGNEPGIVTQEGQVIIPKSPVHSLSSSVSNPYINPAPDLEEILRTTGDMMVTNENEVSLTQTRTKDTLETLQQEDQAGDELPKTLSNEMKQRPRVEKLRLLGKIHGPSKKKERPVERSTITFDPPRQERAYGVKPPIPQTPKPLFSRAGLRLSRHSSPRGSRSPPPDIDHEPQLPVRPLTTNFLDLEERADLVRKSRKLARVFGQTPDADIMAQQESGRSIHVHIFGKGNAPGGDSTRSLNSIRRHSMPLSPDDISFLSIVSPTNQLSPILPEPIIEIQGVAEPVVSLTDDTIHHQDLAPTRSSPPTSFIDLSEDAPDRSTTAKPRHSRSNSQSTFDTTTTSLNDPEDDRRRKRERLAKLHRFLGSRVPVGLVLGIDESEDSLPPPVTKNASSEEEGSRKAWLSRRRSSSAASLVPSLDDLDRLRVELDDREK</sequence>
<reference evidence="2 3" key="1">
    <citation type="journal article" date="2018" name="Evol. Lett.">
        <title>Horizontal gene cluster transfer increased hallucinogenic mushroom diversity.</title>
        <authorList>
            <person name="Reynolds H.T."/>
            <person name="Vijayakumar V."/>
            <person name="Gluck-Thaler E."/>
            <person name="Korotkin H.B."/>
            <person name="Matheny P.B."/>
            <person name="Slot J.C."/>
        </authorList>
    </citation>
    <scope>NUCLEOTIDE SEQUENCE [LARGE SCALE GENOMIC DNA]</scope>
    <source>
        <strain evidence="2 3">2629</strain>
    </source>
</reference>
<dbReference type="OrthoDB" id="3269550at2759"/>
<feature type="region of interest" description="Disordered" evidence="1">
    <location>
        <begin position="1"/>
        <end position="30"/>
    </location>
</feature>
<evidence type="ECO:0000313" key="3">
    <source>
        <dbReference type="Proteomes" id="UP000284842"/>
    </source>
</evidence>
<protein>
    <submittedName>
        <fullName evidence="2">Uncharacterized protein</fullName>
    </submittedName>
</protein>
<dbReference type="AlphaFoldDB" id="A0A409VEU3"/>